<dbReference type="EMBL" id="JBHMCE010000004">
    <property type="protein sequence ID" value="MFB9527513.1"/>
    <property type="molecule type" value="Genomic_DNA"/>
</dbReference>
<name>A0ABV5PXS3_9ACTN</name>
<dbReference type="Proteomes" id="UP001589646">
    <property type="component" value="Unassembled WGS sequence"/>
</dbReference>
<organism evidence="1 2">
    <name type="scientific">Nonomuraea roseola</name>
    <dbReference type="NCBI Taxonomy" id="46179"/>
    <lineage>
        <taxon>Bacteria</taxon>
        <taxon>Bacillati</taxon>
        <taxon>Actinomycetota</taxon>
        <taxon>Actinomycetes</taxon>
        <taxon>Streptosporangiales</taxon>
        <taxon>Streptosporangiaceae</taxon>
        <taxon>Nonomuraea</taxon>
    </lineage>
</organism>
<reference evidence="1 2" key="1">
    <citation type="submission" date="2024-09" db="EMBL/GenBank/DDBJ databases">
        <authorList>
            <person name="Sun Q."/>
            <person name="Mori K."/>
        </authorList>
    </citation>
    <scope>NUCLEOTIDE SEQUENCE [LARGE SCALE GENOMIC DNA]</scope>
    <source>
        <strain evidence="1 2">JCM 3323</strain>
    </source>
</reference>
<accession>A0ABV5PXS3</accession>
<dbReference type="RefSeq" id="WP_346127301.1">
    <property type="nucleotide sequence ID" value="NZ_BAAAXC010000015.1"/>
</dbReference>
<proteinExistence type="predicted"/>
<keyword evidence="2" id="KW-1185">Reference proteome</keyword>
<evidence type="ECO:0000313" key="2">
    <source>
        <dbReference type="Proteomes" id="UP001589646"/>
    </source>
</evidence>
<evidence type="ECO:0000313" key="1">
    <source>
        <dbReference type="EMBL" id="MFB9527513.1"/>
    </source>
</evidence>
<sequence>MQGKNDLLPAGKMASTFAGFSRDELEDSHVRDALLTGRGAKTA</sequence>
<protein>
    <submittedName>
        <fullName evidence="1">Uncharacterized protein</fullName>
    </submittedName>
</protein>
<comment type="caution">
    <text evidence="1">The sequence shown here is derived from an EMBL/GenBank/DDBJ whole genome shotgun (WGS) entry which is preliminary data.</text>
</comment>
<gene>
    <name evidence="1" type="ORF">ACFFRN_12910</name>
</gene>